<reference evidence="3 4" key="1">
    <citation type="submission" date="2023-05" db="EMBL/GenBank/DDBJ databases">
        <title>Gordonibacter KGMB12511T sp. nov., isolated from faeces of healthy Korean.</title>
        <authorList>
            <person name="Kim H.S."/>
            <person name="Kim J.-S."/>
            <person name="Suh M.K."/>
            <person name="Eom M.K."/>
            <person name="Do H.E."/>
            <person name="Lee J.-S."/>
        </authorList>
    </citation>
    <scope>NUCLEOTIDE SEQUENCE [LARGE SCALE GENOMIC DNA]</scope>
    <source>
        <strain evidence="3 4">KGMB12511</strain>
    </source>
</reference>
<feature type="domain" description="HTH cro/C1-type" evidence="2">
    <location>
        <begin position="6"/>
        <end position="60"/>
    </location>
</feature>
<gene>
    <name evidence="3" type="ORF">QNJ86_00485</name>
</gene>
<dbReference type="PANTHER" id="PTHR46558:SF4">
    <property type="entry name" value="DNA-BIDING PHAGE PROTEIN"/>
    <property type="match status" value="1"/>
</dbReference>
<dbReference type="InterPro" id="IPR001387">
    <property type="entry name" value="Cro/C1-type_HTH"/>
</dbReference>
<keyword evidence="4" id="KW-1185">Reference proteome</keyword>
<evidence type="ECO:0000256" key="1">
    <source>
        <dbReference type="ARBA" id="ARBA00023125"/>
    </source>
</evidence>
<protein>
    <submittedName>
        <fullName evidence="3">Helix-turn-helix transcriptional regulator</fullName>
    </submittedName>
</protein>
<dbReference type="Proteomes" id="UP001232750">
    <property type="component" value="Unassembled WGS sequence"/>
</dbReference>
<evidence type="ECO:0000313" key="3">
    <source>
        <dbReference type="EMBL" id="MDJ1649267.1"/>
    </source>
</evidence>
<keyword evidence="1" id="KW-0238">DNA-binding</keyword>
<dbReference type="PANTHER" id="PTHR46558">
    <property type="entry name" value="TRACRIPTIONAL REGULATORY PROTEIN-RELATED-RELATED"/>
    <property type="match status" value="1"/>
</dbReference>
<dbReference type="PROSITE" id="PS50943">
    <property type="entry name" value="HTH_CROC1"/>
    <property type="match status" value="1"/>
</dbReference>
<proteinExistence type="predicted"/>
<dbReference type="SUPFAM" id="SSF47413">
    <property type="entry name" value="lambda repressor-like DNA-binding domains"/>
    <property type="match status" value="1"/>
</dbReference>
<accession>A0ABT7DIR4</accession>
<comment type="caution">
    <text evidence="3">The sequence shown here is derived from an EMBL/GenBank/DDBJ whole genome shotgun (WGS) entry which is preliminary data.</text>
</comment>
<dbReference type="EMBL" id="JASJEU010000003">
    <property type="protein sequence ID" value="MDJ1649267.1"/>
    <property type="molecule type" value="Genomic_DNA"/>
</dbReference>
<dbReference type="SMART" id="SM00530">
    <property type="entry name" value="HTH_XRE"/>
    <property type="match status" value="1"/>
</dbReference>
<dbReference type="RefSeq" id="WP_283830599.1">
    <property type="nucleotide sequence ID" value="NZ_JASJEU010000003.1"/>
</dbReference>
<dbReference type="Pfam" id="PF01381">
    <property type="entry name" value="HTH_3"/>
    <property type="match status" value="1"/>
</dbReference>
<dbReference type="CDD" id="cd00093">
    <property type="entry name" value="HTH_XRE"/>
    <property type="match status" value="1"/>
</dbReference>
<dbReference type="Gene3D" id="1.10.260.40">
    <property type="entry name" value="lambda repressor-like DNA-binding domains"/>
    <property type="match status" value="1"/>
</dbReference>
<organism evidence="3 4">
    <name type="scientific">Gordonibacter faecis</name>
    <dbReference type="NCBI Taxonomy" id="3047475"/>
    <lineage>
        <taxon>Bacteria</taxon>
        <taxon>Bacillati</taxon>
        <taxon>Actinomycetota</taxon>
        <taxon>Coriobacteriia</taxon>
        <taxon>Eggerthellales</taxon>
        <taxon>Eggerthellaceae</taxon>
        <taxon>Gordonibacter</taxon>
    </lineage>
</organism>
<sequence length="299" mass="32547">MLAENIKGRRVQAGLSQEQLAEQLQVSRQAVTKWETGAGIPDIENLRAIAVLFGITLDELLGDVSEDAAARGHLHESVTEYDIDGEKRFDITFAGAASVVVEGCDSEKVRVELASDTIPDVQRVCKVKIDDIRKRIDIDVKRLEGLSETKAKEGLRLTVRLPQRYVDEVELAGNAVSLAVRHLAAERFEFSGRLSAVELDDVSGHVELNCNDDLDIRCVALDGRLDVNQLSATSKLRIAEGTPFESIVRGIGNHILYQRAGAPCDDFSLHGDEATACTTVIELNGMRSELTISVDAPGA</sequence>
<evidence type="ECO:0000313" key="4">
    <source>
        <dbReference type="Proteomes" id="UP001232750"/>
    </source>
</evidence>
<evidence type="ECO:0000259" key="2">
    <source>
        <dbReference type="PROSITE" id="PS50943"/>
    </source>
</evidence>
<name>A0ABT7DIR4_9ACTN</name>
<dbReference type="InterPro" id="IPR010982">
    <property type="entry name" value="Lambda_DNA-bd_dom_sf"/>
</dbReference>